<dbReference type="AlphaFoldDB" id="A0A5C6QP86"/>
<dbReference type="EMBL" id="VOLR01000004">
    <property type="protein sequence ID" value="TWX62109.1"/>
    <property type="molecule type" value="Genomic_DNA"/>
</dbReference>
<evidence type="ECO:0000313" key="3">
    <source>
        <dbReference type="Proteomes" id="UP000321525"/>
    </source>
</evidence>
<dbReference type="EMBL" id="VOLQ01000004">
    <property type="protein sequence ID" value="TWX70511.1"/>
    <property type="molecule type" value="Genomic_DNA"/>
</dbReference>
<dbReference type="RefSeq" id="WP_146798186.1">
    <property type="nucleotide sequence ID" value="NZ_VOLP01000005.1"/>
</dbReference>
<proteinExistence type="predicted"/>
<gene>
    <name evidence="1" type="ORF">ESZ26_03815</name>
    <name evidence="2" type="ORF">ESZ27_03070</name>
</gene>
<name>A0A5C6QP86_9GAMM</name>
<dbReference type="OrthoDB" id="6114420at2"/>
<evidence type="ECO:0000313" key="2">
    <source>
        <dbReference type="EMBL" id="TWX70511.1"/>
    </source>
</evidence>
<keyword evidence="3" id="KW-1185">Reference proteome</keyword>
<dbReference type="Pfam" id="PF05359">
    <property type="entry name" value="DUF748"/>
    <property type="match status" value="1"/>
</dbReference>
<dbReference type="Proteomes" id="UP000321525">
    <property type="component" value="Unassembled WGS sequence"/>
</dbReference>
<sequence length="806" mass="88122">MSSSIKTMAKIIKFVALFIIALLLIIWLSSPFVSRHYIIQYLNEHQLTLADKTTIRYNPFWSNLNIRELEITSVKNSDKPLVLLKSLNVTVSLFRLLTDTLYLSEFAIDGLYLDVDLNGEAPVIGGFVIARHSDDTSTSVETPTAQKTNLANNYQVSLPYFSLSNSVFNLGIEQSQQELIINSLVIKNVLASTKAQQAEIVLSALINKAPLLLKLTADLTAEQRKISSELTLSDLALAPLQPLLTPNHAEQEPLTLQGSVSINSKQSISLSGVATEINVETFELITADFNATQNNKTVALNIAPLTLQDLSIELIKEQAPKITGTATLNINDLMAYEGDGTQVLAKISAIKLADIAVTTTASLITANIANLIIEQSLFAENTSDNLPPLAQFNSLSINGIIVSQQGLLIDTINLLGLAIETNLDKEKNITGLPASPKDQKPVIEPLAKTVNSPETPEAQSDESSFLLSLNAFSFTDTAHINFIDRSTSPHYKRAFNITTFNAGPFDNQKPQQESHFTLTGSSDKYANFNLSAVAKPFREKDYYKLNGFFKEVSLPSLSTYIAQALNYELKSGQLDVDLDVTVDDKKITGKTKLLLRGVELGAANDHETGTVKSQTSVPFNIALGMLKDGDGNVELDIPLKGSTDDPSFGISGFISLLIKQATMSAAKEYLITTFVPYANVVNVAMSAGDYLLKVRFNDLTFPIKETQLTAQQSQFLTQFSALMTDKLETQLTLCAIATPEDIDKPLGTKITDIDDIKQLAEISEQRLEAFKEHMVKEQGIASSRLLLCSPKIDSAKGAKPRITFTD</sequence>
<evidence type="ECO:0000313" key="1">
    <source>
        <dbReference type="EMBL" id="TWX62109.1"/>
    </source>
</evidence>
<reference evidence="2 4" key="1">
    <citation type="submission" date="2019-07" db="EMBL/GenBank/DDBJ databases">
        <title>Genomes of sea-ice associated Colwellia species.</title>
        <authorList>
            <person name="Bowman J.P."/>
        </authorList>
    </citation>
    <scope>NUCLEOTIDE SEQUENCE [LARGE SCALE GENOMIC DNA]</scope>
    <source>
        <strain evidence="1 3">ACAM 607</strain>
        <strain evidence="2 4">IC036</strain>
    </source>
</reference>
<evidence type="ECO:0000313" key="4">
    <source>
        <dbReference type="Proteomes" id="UP000321917"/>
    </source>
</evidence>
<dbReference type="InterPro" id="IPR008023">
    <property type="entry name" value="DUF748"/>
</dbReference>
<protein>
    <submittedName>
        <fullName evidence="2">DUF748 domain-containing protein</fullName>
    </submittedName>
</protein>
<dbReference type="Proteomes" id="UP000321917">
    <property type="component" value="Unassembled WGS sequence"/>
</dbReference>
<comment type="caution">
    <text evidence="2">The sequence shown here is derived from an EMBL/GenBank/DDBJ whole genome shotgun (WGS) entry which is preliminary data.</text>
</comment>
<accession>A0A5C6QP86</accession>
<organism evidence="2 4">
    <name type="scientific">Colwellia hornerae</name>
    <dbReference type="NCBI Taxonomy" id="89402"/>
    <lineage>
        <taxon>Bacteria</taxon>
        <taxon>Pseudomonadati</taxon>
        <taxon>Pseudomonadota</taxon>
        <taxon>Gammaproteobacteria</taxon>
        <taxon>Alteromonadales</taxon>
        <taxon>Colwelliaceae</taxon>
        <taxon>Colwellia</taxon>
    </lineage>
</organism>